<dbReference type="GO" id="GO:0003676">
    <property type="term" value="F:nucleic acid binding"/>
    <property type="evidence" value="ECO:0007669"/>
    <property type="project" value="InterPro"/>
</dbReference>
<protein>
    <submittedName>
        <fullName evidence="1">Uncharacterized protein</fullName>
    </submittedName>
</protein>
<reference evidence="1" key="1">
    <citation type="submission" date="2013-04" db="EMBL/GenBank/DDBJ databases">
        <authorList>
            <person name="Qu J."/>
            <person name="Murali S.C."/>
            <person name="Bandaranaike D."/>
            <person name="Bellair M."/>
            <person name="Blankenburg K."/>
            <person name="Chao H."/>
            <person name="Dinh H."/>
            <person name="Doddapaneni H."/>
            <person name="Downs B."/>
            <person name="Dugan-Rocha S."/>
            <person name="Elkadiri S."/>
            <person name="Gnanaolivu R.D."/>
            <person name="Hernandez B."/>
            <person name="Javaid M."/>
            <person name="Jayaseelan J.C."/>
            <person name="Lee S."/>
            <person name="Li M."/>
            <person name="Ming W."/>
            <person name="Munidasa M."/>
            <person name="Muniz J."/>
            <person name="Nguyen L."/>
            <person name="Ongeri F."/>
            <person name="Osuji N."/>
            <person name="Pu L.-L."/>
            <person name="Puazo M."/>
            <person name="Qu C."/>
            <person name="Quiroz J."/>
            <person name="Raj R."/>
            <person name="Weissenberger G."/>
            <person name="Xin Y."/>
            <person name="Zou X."/>
            <person name="Han Y."/>
            <person name="Richards S."/>
            <person name="Worley K."/>
            <person name="Muzny D."/>
            <person name="Gibbs R."/>
        </authorList>
    </citation>
    <scope>NUCLEOTIDE SEQUENCE</scope>
    <source>
        <strain evidence="1">Sampled in the wild</strain>
    </source>
</reference>
<comment type="caution">
    <text evidence="1">The sequence shown here is derived from an EMBL/GenBank/DDBJ whole genome shotgun (WGS) entry which is preliminary data.</text>
</comment>
<dbReference type="Proteomes" id="UP000792457">
    <property type="component" value="Unassembled WGS sequence"/>
</dbReference>
<dbReference type="EMBL" id="KZ308944">
    <property type="protein sequence ID" value="KAG8235738.1"/>
    <property type="molecule type" value="Genomic_DNA"/>
</dbReference>
<dbReference type="InterPro" id="IPR036397">
    <property type="entry name" value="RNaseH_sf"/>
</dbReference>
<name>A0A8K0KP08_LADFU</name>
<evidence type="ECO:0000313" key="2">
    <source>
        <dbReference type="Proteomes" id="UP000792457"/>
    </source>
</evidence>
<organism evidence="1 2">
    <name type="scientific">Ladona fulva</name>
    <name type="common">Scarce chaser dragonfly</name>
    <name type="synonym">Libellula fulva</name>
    <dbReference type="NCBI Taxonomy" id="123851"/>
    <lineage>
        <taxon>Eukaryota</taxon>
        <taxon>Metazoa</taxon>
        <taxon>Ecdysozoa</taxon>
        <taxon>Arthropoda</taxon>
        <taxon>Hexapoda</taxon>
        <taxon>Insecta</taxon>
        <taxon>Pterygota</taxon>
        <taxon>Palaeoptera</taxon>
        <taxon>Odonata</taxon>
        <taxon>Epiprocta</taxon>
        <taxon>Anisoptera</taxon>
        <taxon>Libelluloidea</taxon>
        <taxon>Libellulidae</taxon>
        <taxon>Ladona</taxon>
    </lineage>
</organism>
<keyword evidence="2" id="KW-1185">Reference proteome</keyword>
<proteinExistence type="predicted"/>
<evidence type="ECO:0000313" key="1">
    <source>
        <dbReference type="EMBL" id="KAG8235738.1"/>
    </source>
</evidence>
<dbReference type="AlphaFoldDB" id="A0A8K0KP08"/>
<sequence length="140" mass="16368">MAPADFFLFPRIKTVLKGSRFESIEAIQDAVTKAFGEIPVAAFQDAYRAWQSRWGKCVVGRHLKEKLGIQLRLRIEVRCLAVEAQRMRFIDFYIVMWNRLHKSSRRLVKCDTELVVTYNWDTDKAANKDPRLDSSLELNF</sequence>
<gene>
    <name evidence="1" type="ORF">J437_LFUL015606</name>
</gene>
<reference evidence="1" key="2">
    <citation type="submission" date="2017-10" db="EMBL/GenBank/DDBJ databases">
        <title>Ladona fulva Genome sequencing and assembly.</title>
        <authorList>
            <person name="Murali S."/>
            <person name="Richards S."/>
            <person name="Bandaranaike D."/>
            <person name="Bellair M."/>
            <person name="Blankenburg K."/>
            <person name="Chao H."/>
            <person name="Dinh H."/>
            <person name="Doddapaneni H."/>
            <person name="Dugan-Rocha S."/>
            <person name="Elkadiri S."/>
            <person name="Gnanaolivu R."/>
            <person name="Hernandez B."/>
            <person name="Skinner E."/>
            <person name="Javaid M."/>
            <person name="Lee S."/>
            <person name="Li M."/>
            <person name="Ming W."/>
            <person name="Munidasa M."/>
            <person name="Muniz J."/>
            <person name="Nguyen L."/>
            <person name="Hughes D."/>
            <person name="Osuji N."/>
            <person name="Pu L.-L."/>
            <person name="Puazo M."/>
            <person name="Qu C."/>
            <person name="Quiroz J."/>
            <person name="Raj R."/>
            <person name="Weissenberger G."/>
            <person name="Xin Y."/>
            <person name="Zou X."/>
            <person name="Han Y."/>
            <person name="Worley K."/>
            <person name="Muzny D."/>
            <person name="Gibbs R."/>
        </authorList>
    </citation>
    <scope>NUCLEOTIDE SEQUENCE</scope>
    <source>
        <strain evidence="1">Sampled in the wild</strain>
    </source>
</reference>
<accession>A0A8K0KP08</accession>
<dbReference type="OrthoDB" id="9974365at2759"/>
<dbReference type="Gene3D" id="3.30.420.10">
    <property type="entry name" value="Ribonuclease H-like superfamily/Ribonuclease H"/>
    <property type="match status" value="1"/>
</dbReference>